<comment type="caution">
    <text evidence="1">The sequence shown here is derived from an EMBL/GenBank/DDBJ whole genome shotgun (WGS) entry which is preliminary data.</text>
</comment>
<protein>
    <submittedName>
        <fullName evidence="1">Uncharacterized protein</fullName>
    </submittedName>
</protein>
<reference evidence="1" key="1">
    <citation type="journal article" date="2015" name="Nature">
        <title>Complex archaea that bridge the gap between prokaryotes and eukaryotes.</title>
        <authorList>
            <person name="Spang A."/>
            <person name="Saw J.H."/>
            <person name="Jorgensen S.L."/>
            <person name="Zaremba-Niedzwiedzka K."/>
            <person name="Martijn J."/>
            <person name="Lind A.E."/>
            <person name="van Eijk R."/>
            <person name="Schleper C."/>
            <person name="Guy L."/>
            <person name="Ettema T.J."/>
        </authorList>
    </citation>
    <scope>NUCLEOTIDE SEQUENCE</scope>
</reference>
<sequence length="126" mass="13217">MIRQISITATIATGETTATATSEFINGKILKVDVNYPTNTVTVDLDTVGEQKAQKIMDLGAANTDVTYYPRVALEDNTGSALDLSDTEGGDVAMYGPFVVFGRVTLSLASGTAGEAVTVGITYEND</sequence>
<dbReference type="AlphaFoldDB" id="A0A0F9NN42"/>
<dbReference type="EMBL" id="LAZR01007815">
    <property type="protein sequence ID" value="KKM82737.1"/>
    <property type="molecule type" value="Genomic_DNA"/>
</dbReference>
<proteinExistence type="predicted"/>
<organism evidence="1">
    <name type="scientific">marine sediment metagenome</name>
    <dbReference type="NCBI Taxonomy" id="412755"/>
    <lineage>
        <taxon>unclassified sequences</taxon>
        <taxon>metagenomes</taxon>
        <taxon>ecological metagenomes</taxon>
    </lineage>
</organism>
<accession>A0A0F9NN42</accession>
<gene>
    <name evidence="1" type="ORF">LCGC14_1316500</name>
</gene>
<name>A0A0F9NN42_9ZZZZ</name>
<evidence type="ECO:0000313" key="1">
    <source>
        <dbReference type="EMBL" id="KKM82737.1"/>
    </source>
</evidence>